<keyword evidence="10" id="KW-1185">Reference proteome</keyword>
<dbReference type="STRING" id="1437059.A6A05_03045"/>
<dbReference type="InterPro" id="IPR003594">
    <property type="entry name" value="HATPase_dom"/>
</dbReference>
<dbReference type="Pfam" id="PF02518">
    <property type="entry name" value="HATPase_c"/>
    <property type="match status" value="1"/>
</dbReference>
<dbReference type="SMART" id="SM00387">
    <property type="entry name" value="HATPase_c"/>
    <property type="match status" value="1"/>
</dbReference>
<dbReference type="Gene3D" id="3.30.450.20">
    <property type="entry name" value="PAS domain"/>
    <property type="match status" value="3"/>
</dbReference>
<dbReference type="CDD" id="cd00130">
    <property type="entry name" value="PAS"/>
    <property type="match status" value="1"/>
</dbReference>
<sequence>MVVLLTLTMVVWDVFHIYASRRADTRERLEALARVVEARTHQVFLGIDRMLADAGTELAMAGPPGAPAFHRYLTARAKIHAEALTITVVAPDGTILHSSAANLVGKNVGDRSYLAYFRENPKDDGLFIGEPVKGLLNRTIVFAARGIDDDDGKLKAVVVSAISPAIFAGMLDAALPSEPSGAISLSNRHHIILARAPDLDGDAVGLSLAQAPAMVAHIASGKPASLQEATGGVDGVRRMVAIRTVEPWGLTIGVTASIADILKPALARILGDFVLLGVIIFITIALVRVSRSRERARHQAHESLAQARDYYMRVLETFPALIRRTDLDGLCDSVNRTWKEFTGRDNATEQGEGWLAGMHADDRGVVTLSADCEYRLMAADGEYRWIHQTTRPLLDLDGKPSGFLSACFDVTDARQVQEKLQRSNEELEQFAYVASHDLREPLRMISSYIALIERRLGEGCAPELREFLGFAKDGASRMDRLVLDLLQLSRIGRMSSPKRMIPSGEALQRAILQLSVALEERGGAVEVGDMPEVFASEDDMVRLFQNLIGNAVKYAIPGTPPRITVTADREAGAWRFSVTDNGIGIARENFDRVFRIFQRLHGRDEFSGGSGIGLAICKKIVEGHDGRIWVDSAGANQGTSFIFTLPAHVQRAETGKA</sequence>
<evidence type="ECO:0000256" key="5">
    <source>
        <dbReference type="ARBA" id="ARBA00022777"/>
    </source>
</evidence>
<dbReference type="EMBL" id="LWQU01000152">
    <property type="protein sequence ID" value="OAN48977.1"/>
    <property type="molecule type" value="Genomic_DNA"/>
</dbReference>
<evidence type="ECO:0000313" key="9">
    <source>
        <dbReference type="EMBL" id="OAN48977.1"/>
    </source>
</evidence>
<feature type="domain" description="PAC" evidence="8">
    <location>
        <begin position="370"/>
        <end position="422"/>
    </location>
</feature>
<dbReference type="InterPro" id="IPR001610">
    <property type="entry name" value="PAC"/>
</dbReference>
<dbReference type="SUPFAM" id="SSF47384">
    <property type="entry name" value="Homodimeric domain of signal transducing histidine kinase"/>
    <property type="match status" value="1"/>
</dbReference>
<name>A0A178MLF2_9PROT</name>
<evidence type="ECO:0000256" key="2">
    <source>
        <dbReference type="ARBA" id="ARBA00012438"/>
    </source>
</evidence>
<dbReference type="Pfam" id="PF00512">
    <property type="entry name" value="HisKA"/>
    <property type="match status" value="1"/>
</dbReference>
<keyword evidence="5" id="KW-0418">Kinase</keyword>
<dbReference type="CDD" id="cd12914">
    <property type="entry name" value="PDC1_DGC_like"/>
    <property type="match status" value="1"/>
</dbReference>
<dbReference type="InterPro" id="IPR052162">
    <property type="entry name" value="Sensor_kinase/Photoreceptor"/>
</dbReference>
<dbReference type="CDD" id="cd12915">
    <property type="entry name" value="PDC2_DGC_like"/>
    <property type="match status" value="1"/>
</dbReference>
<evidence type="ECO:0000313" key="10">
    <source>
        <dbReference type="Proteomes" id="UP000078543"/>
    </source>
</evidence>
<proteinExistence type="predicted"/>
<dbReference type="InterPro" id="IPR035965">
    <property type="entry name" value="PAS-like_dom_sf"/>
</dbReference>
<dbReference type="PROSITE" id="PS50109">
    <property type="entry name" value="HIS_KIN"/>
    <property type="match status" value="1"/>
</dbReference>
<dbReference type="InterPro" id="IPR005467">
    <property type="entry name" value="His_kinase_dom"/>
</dbReference>
<dbReference type="Proteomes" id="UP000078543">
    <property type="component" value="Unassembled WGS sequence"/>
</dbReference>
<dbReference type="InterPro" id="IPR000014">
    <property type="entry name" value="PAS"/>
</dbReference>
<comment type="catalytic activity">
    <reaction evidence="1">
        <text>ATP + protein L-histidine = ADP + protein N-phospho-L-histidine.</text>
        <dbReference type="EC" id="2.7.13.3"/>
    </reaction>
</comment>
<dbReference type="InterPro" id="IPR036097">
    <property type="entry name" value="HisK_dim/P_sf"/>
</dbReference>
<evidence type="ECO:0000256" key="6">
    <source>
        <dbReference type="SAM" id="Phobius"/>
    </source>
</evidence>
<evidence type="ECO:0000259" key="8">
    <source>
        <dbReference type="PROSITE" id="PS50113"/>
    </source>
</evidence>
<feature type="transmembrane region" description="Helical" evidence="6">
    <location>
        <begin position="265"/>
        <end position="287"/>
    </location>
</feature>
<gene>
    <name evidence="9" type="ORF">A6A05_03045</name>
</gene>
<dbReference type="AlphaFoldDB" id="A0A178MLF2"/>
<keyword evidence="6" id="KW-1133">Transmembrane helix</keyword>
<dbReference type="GO" id="GO:0000155">
    <property type="term" value="F:phosphorelay sensor kinase activity"/>
    <property type="evidence" value="ECO:0007669"/>
    <property type="project" value="InterPro"/>
</dbReference>
<dbReference type="Gene3D" id="1.10.287.130">
    <property type="match status" value="1"/>
</dbReference>
<dbReference type="SMART" id="SM00086">
    <property type="entry name" value="PAC"/>
    <property type="match status" value="1"/>
</dbReference>
<dbReference type="InterPro" id="IPR000700">
    <property type="entry name" value="PAS-assoc_C"/>
</dbReference>
<accession>A0A178MLF2</accession>
<protein>
    <recommendedName>
        <fullName evidence="2">histidine kinase</fullName>
        <ecNumber evidence="2">2.7.13.3</ecNumber>
    </recommendedName>
</protein>
<dbReference type="Gene3D" id="3.30.565.10">
    <property type="entry name" value="Histidine kinase-like ATPase, C-terminal domain"/>
    <property type="match status" value="1"/>
</dbReference>
<keyword evidence="6" id="KW-0472">Membrane</keyword>
<dbReference type="Pfam" id="PF08447">
    <property type="entry name" value="PAS_3"/>
    <property type="match status" value="1"/>
</dbReference>
<keyword evidence="4" id="KW-0808">Transferase</keyword>
<dbReference type="EC" id="2.7.13.3" evidence="2"/>
<comment type="caution">
    <text evidence="9">The sequence shown here is derived from an EMBL/GenBank/DDBJ whole genome shotgun (WGS) entry which is preliminary data.</text>
</comment>
<reference evidence="9 10" key="1">
    <citation type="submission" date="2016-04" db="EMBL/GenBank/DDBJ databases">
        <title>Draft genome sequence of freshwater magnetotactic bacteria Magnetospirillum marisnigri SP-1 and Magnetospirillum moscoviense BB-1.</title>
        <authorList>
            <person name="Koziaeva V."/>
            <person name="Dziuba M.V."/>
            <person name="Ivanov T.M."/>
            <person name="Kuznetsov B."/>
            <person name="Grouzdev D.S."/>
        </authorList>
    </citation>
    <scope>NUCLEOTIDE SEQUENCE [LARGE SCALE GENOMIC DNA]</scope>
    <source>
        <strain evidence="9 10">BB-1</strain>
    </source>
</reference>
<dbReference type="InterPro" id="IPR004358">
    <property type="entry name" value="Sig_transdc_His_kin-like_C"/>
</dbReference>
<keyword evidence="3" id="KW-0597">Phosphoprotein</keyword>
<keyword evidence="6" id="KW-0812">Transmembrane</keyword>
<dbReference type="NCBIfam" id="TIGR00229">
    <property type="entry name" value="sensory_box"/>
    <property type="match status" value="1"/>
</dbReference>
<dbReference type="PRINTS" id="PR00344">
    <property type="entry name" value="BCTRLSENSOR"/>
</dbReference>
<evidence type="ECO:0000259" key="7">
    <source>
        <dbReference type="PROSITE" id="PS50109"/>
    </source>
</evidence>
<evidence type="ECO:0000256" key="1">
    <source>
        <dbReference type="ARBA" id="ARBA00000085"/>
    </source>
</evidence>
<dbReference type="PROSITE" id="PS50113">
    <property type="entry name" value="PAC"/>
    <property type="match status" value="1"/>
</dbReference>
<dbReference type="PANTHER" id="PTHR43304">
    <property type="entry name" value="PHYTOCHROME-LIKE PROTEIN CPH1"/>
    <property type="match status" value="1"/>
</dbReference>
<dbReference type="PANTHER" id="PTHR43304:SF1">
    <property type="entry name" value="PAC DOMAIN-CONTAINING PROTEIN"/>
    <property type="match status" value="1"/>
</dbReference>
<organism evidence="9 10">
    <name type="scientific">Magnetospirillum moscoviense</name>
    <dbReference type="NCBI Taxonomy" id="1437059"/>
    <lineage>
        <taxon>Bacteria</taxon>
        <taxon>Pseudomonadati</taxon>
        <taxon>Pseudomonadota</taxon>
        <taxon>Alphaproteobacteria</taxon>
        <taxon>Rhodospirillales</taxon>
        <taxon>Rhodospirillaceae</taxon>
        <taxon>Magnetospirillum</taxon>
    </lineage>
</organism>
<dbReference type="SMART" id="SM00388">
    <property type="entry name" value="HisKA"/>
    <property type="match status" value="1"/>
</dbReference>
<dbReference type="FunFam" id="3.30.565.10:FF:000006">
    <property type="entry name" value="Sensor histidine kinase WalK"/>
    <property type="match status" value="1"/>
</dbReference>
<feature type="domain" description="Histidine kinase" evidence="7">
    <location>
        <begin position="433"/>
        <end position="649"/>
    </location>
</feature>
<dbReference type="SUPFAM" id="SSF55874">
    <property type="entry name" value="ATPase domain of HSP90 chaperone/DNA topoisomerase II/histidine kinase"/>
    <property type="match status" value="1"/>
</dbReference>
<evidence type="ECO:0000256" key="4">
    <source>
        <dbReference type="ARBA" id="ARBA00022679"/>
    </source>
</evidence>
<dbReference type="SUPFAM" id="SSF55785">
    <property type="entry name" value="PYP-like sensor domain (PAS domain)"/>
    <property type="match status" value="1"/>
</dbReference>
<dbReference type="CDD" id="cd00082">
    <property type="entry name" value="HisKA"/>
    <property type="match status" value="1"/>
</dbReference>
<dbReference type="InterPro" id="IPR003661">
    <property type="entry name" value="HisK_dim/P_dom"/>
</dbReference>
<evidence type="ECO:0000256" key="3">
    <source>
        <dbReference type="ARBA" id="ARBA00022553"/>
    </source>
</evidence>
<dbReference type="InterPro" id="IPR013655">
    <property type="entry name" value="PAS_fold_3"/>
</dbReference>
<dbReference type="InterPro" id="IPR036890">
    <property type="entry name" value="HATPase_C_sf"/>
</dbReference>